<keyword evidence="1 2" id="KW-0472">Membrane</keyword>
<evidence type="ECO:0000259" key="3">
    <source>
        <dbReference type="Pfam" id="PF04608"/>
    </source>
</evidence>
<proteinExistence type="predicted"/>
<dbReference type="PANTHER" id="PTHR36305:SF1">
    <property type="entry name" value="PHOSPHATIDYLGLYCEROPHOSPHATASE A"/>
    <property type="match status" value="1"/>
</dbReference>
<feature type="transmembrane region" description="Helical" evidence="2">
    <location>
        <begin position="62"/>
        <end position="84"/>
    </location>
</feature>
<keyword evidence="1" id="KW-0443">Lipid metabolism</keyword>
<comment type="function">
    <text evidence="1">Lipid phosphatase which dephosphorylates phosphatidylglycerophosphate (PGP) to phosphatidylglycerol (PG).</text>
</comment>
<dbReference type="SUPFAM" id="SSF101307">
    <property type="entry name" value="YutG-like"/>
    <property type="match status" value="1"/>
</dbReference>
<keyword evidence="1" id="KW-0460">Magnesium</keyword>
<feature type="transmembrane region" description="Helical" evidence="2">
    <location>
        <begin position="27"/>
        <end position="56"/>
    </location>
</feature>
<comment type="catalytic activity">
    <reaction evidence="1">
        <text>a 1,2-diacyl-sn-glycero-3-phospho-(1'-sn-glycero-3'-phosphate) + H2O = a 1,2-diacyl-sn-glycero-3-phospho-(1'-sn-glycerol) + phosphate</text>
        <dbReference type="Rhea" id="RHEA:33751"/>
        <dbReference type="ChEBI" id="CHEBI:15377"/>
        <dbReference type="ChEBI" id="CHEBI:43474"/>
        <dbReference type="ChEBI" id="CHEBI:60110"/>
        <dbReference type="ChEBI" id="CHEBI:64716"/>
        <dbReference type="EC" id="3.1.3.27"/>
    </reaction>
</comment>
<dbReference type="GO" id="GO:0046872">
    <property type="term" value="F:metal ion binding"/>
    <property type="evidence" value="ECO:0007669"/>
    <property type="project" value="UniProtKB-KW"/>
</dbReference>
<keyword evidence="1" id="KW-0595">Phospholipid degradation</keyword>
<reference evidence="4" key="1">
    <citation type="submission" date="2023-07" db="EMBL/GenBank/DDBJ databases">
        <title>Genome content predicts the carbon catabolic preferences of heterotrophic bacteria.</title>
        <authorList>
            <person name="Gralka M."/>
        </authorList>
    </citation>
    <scope>NUCLEOTIDE SEQUENCE</scope>
    <source>
        <strain evidence="4">I3M17_2</strain>
    </source>
</reference>
<dbReference type="Pfam" id="PF04608">
    <property type="entry name" value="PgpA"/>
    <property type="match status" value="1"/>
</dbReference>
<dbReference type="EC" id="3.1.3.27" evidence="1"/>
<feature type="transmembrane region" description="Helical" evidence="2">
    <location>
        <begin position="153"/>
        <end position="172"/>
    </location>
</feature>
<keyword evidence="1 4" id="KW-0378">Hydrolase</keyword>
<feature type="transmembrane region" description="Helical" evidence="2">
    <location>
        <begin position="104"/>
        <end position="127"/>
    </location>
</feature>
<dbReference type="PANTHER" id="PTHR36305">
    <property type="entry name" value="PHOSPHATIDYLGLYCEROPHOSPHATASE A"/>
    <property type="match status" value="1"/>
</dbReference>
<evidence type="ECO:0000313" key="5">
    <source>
        <dbReference type="Proteomes" id="UP001169760"/>
    </source>
</evidence>
<feature type="domain" description="YutG/PgpA" evidence="3">
    <location>
        <begin position="29"/>
        <end position="166"/>
    </location>
</feature>
<sequence>MSDAELTKHSVVLPVPHFRQLLQDPRLLLAFGFGSGLSPIMPGTMGTLVALPIYYLMAPLNIWLYIALVVLSILIGNYLCGYAAKKLKVHDHPGIVWDEFAGMWITMIAVPFSWQTLLAGFVLFRIFDMVKPWPISLADKHIHGGVGIMFDDVLAGFAALACLHGALYMGWLM</sequence>
<dbReference type="GO" id="GO:0008962">
    <property type="term" value="F:phosphatidylglycerophosphatase activity"/>
    <property type="evidence" value="ECO:0007669"/>
    <property type="project" value="UniProtKB-EC"/>
</dbReference>
<keyword evidence="1 2" id="KW-0812">Transmembrane</keyword>
<accession>A0AAW7XBT0</accession>
<protein>
    <recommendedName>
        <fullName evidence="1">Phosphatidylglycerophosphatase A</fullName>
        <ecNumber evidence="1">3.1.3.27</ecNumber>
    </recommendedName>
    <alternativeName>
        <fullName evidence="1">Phosphatidylglycerolphosphate phosphatase A</fullName>
    </alternativeName>
</protein>
<name>A0AAW7XBT0_9GAMM</name>
<dbReference type="InterPro" id="IPR026037">
    <property type="entry name" value="PgpA"/>
</dbReference>
<dbReference type="EMBL" id="JAUOPB010000014">
    <property type="protein sequence ID" value="MDO6424297.1"/>
    <property type="molecule type" value="Genomic_DNA"/>
</dbReference>
<keyword evidence="1" id="KW-0997">Cell inner membrane</keyword>
<evidence type="ECO:0000256" key="2">
    <source>
        <dbReference type="SAM" id="Phobius"/>
    </source>
</evidence>
<comment type="subcellular location">
    <subcellularLocation>
        <location evidence="1">Cell inner membrane</location>
        <topology evidence="1">Multi-pass membrane protein</topology>
    </subcellularLocation>
</comment>
<comment type="pathway">
    <text evidence="1">Phospholipid metabolism; phosphatidylglycerol biosynthesis; phosphatidylglycerol from CDP-diacylglycerol: step 2/2.</text>
</comment>
<dbReference type="GO" id="GO:0005886">
    <property type="term" value="C:plasma membrane"/>
    <property type="evidence" value="ECO:0007669"/>
    <property type="project" value="UniProtKB-SubCell"/>
</dbReference>
<dbReference type="GO" id="GO:0009395">
    <property type="term" value="P:phospholipid catabolic process"/>
    <property type="evidence" value="ECO:0007669"/>
    <property type="project" value="UniProtKB-KW"/>
</dbReference>
<dbReference type="Proteomes" id="UP001169760">
    <property type="component" value="Unassembled WGS sequence"/>
</dbReference>
<dbReference type="InterPro" id="IPR036681">
    <property type="entry name" value="PgpA-like_sf"/>
</dbReference>
<dbReference type="AlphaFoldDB" id="A0AAW7XBT0"/>
<keyword evidence="1" id="KW-1003">Cell membrane</keyword>
<gene>
    <name evidence="4" type="ORF">Q4521_17565</name>
</gene>
<dbReference type="InterPro" id="IPR007686">
    <property type="entry name" value="YutG/PgpA"/>
</dbReference>
<keyword evidence="1" id="KW-1208">Phospholipid metabolism</keyword>
<dbReference type="CDD" id="cd06971">
    <property type="entry name" value="PgpA"/>
    <property type="match status" value="1"/>
</dbReference>
<keyword evidence="1" id="KW-0479">Metal-binding</keyword>
<dbReference type="PIRSF" id="PIRSF006162">
    <property type="entry name" value="PgpA"/>
    <property type="match status" value="1"/>
</dbReference>
<comment type="cofactor">
    <cofactor evidence="1">
        <name>Mg(2+)</name>
        <dbReference type="ChEBI" id="CHEBI:18420"/>
    </cofactor>
</comment>
<keyword evidence="2" id="KW-1133">Transmembrane helix</keyword>
<comment type="caution">
    <text evidence="4">The sequence shown here is derived from an EMBL/GenBank/DDBJ whole genome shotgun (WGS) entry which is preliminary data.</text>
</comment>
<organism evidence="4 5">
    <name type="scientific">Saccharophagus degradans</name>
    <dbReference type="NCBI Taxonomy" id="86304"/>
    <lineage>
        <taxon>Bacteria</taxon>
        <taxon>Pseudomonadati</taxon>
        <taxon>Pseudomonadota</taxon>
        <taxon>Gammaproteobacteria</taxon>
        <taxon>Cellvibrionales</taxon>
        <taxon>Cellvibrionaceae</taxon>
        <taxon>Saccharophagus</taxon>
    </lineage>
</organism>
<evidence type="ECO:0000313" key="4">
    <source>
        <dbReference type="EMBL" id="MDO6424297.1"/>
    </source>
</evidence>
<evidence type="ECO:0000256" key="1">
    <source>
        <dbReference type="PIRNR" id="PIRNR006162"/>
    </source>
</evidence>
<keyword evidence="1" id="KW-0442">Lipid degradation</keyword>